<dbReference type="Gene3D" id="3.40.50.10610">
    <property type="entry name" value="ABC-type transport auxiliary lipoprotein component"/>
    <property type="match status" value="1"/>
</dbReference>
<comment type="caution">
    <text evidence="1">The sequence shown here is derived from an EMBL/GenBank/DDBJ whole genome shotgun (WGS) entry which is preliminary data.</text>
</comment>
<dbReference type="PROSITE" id="PS51257">
    <property type="entry name" value="PROKAR_LIPOPROTEIN"/>
    <property type="match status" value="1"/>
</dbReference>
<accession>A0A6B2QYX5</accession>
<organism evidence="1">
    <name type="scientific">Sheuella amnicola</name>
    <dbReference type="NCBI Taxonomy" id="2707330"/>
    <lineage>
        <taxon>Bacteria</taxon>
        <taxon>Pseudomonadati</taxon>
        <taxon>Pseudomonadota</taxon>
        <taxon>Betaproteobacteria</taxon>
        <taxon>Burkholderiales</taxon>
        <taxon>Alcaligenaceae</taxon>
        <taxon>Sheuella</taxon>
    </lineage>
</organism>
<dbReference type="Pfam" id="PF05643">
    <property type="entry name" value="GNA1162-like"/>
    <property type="match status" value="1"/>
</dbReference>
<evidence type="ECO:0000313" key="1">
    <source>
        <dbReference type="EMBL" id="NDY83690.1"/>
    </source>
</evidence>
<proteinExistence type="predicted"/>
<name>A0A6B2QYX5_9BURK</name>
<dbReference type="InterPro" id="IPR008517">
    <property type="entry name" value="GNA1162-like"/>
</dbReference>
<sequence length="209" mass="22921">MRRILSMAFLILLTGCAGVQKKDMSAFNTAAPRSILVVPVVNKSLDLDAPSYALATLPIPLAEKGYYVFPVHTTKVVLEQEGFYESDRIHKEDAAHLASIFGADSVLFVTINRWDAQYAFITTTVTVEINYRLVSKDNVELWNEDKKLVYSPSNSSGGHPLAMLIVAAINAAVTRAAPNYIPLVQQAHAQVFLMGPNALPDGPYTDIKK</sequence>
<protein>
    <recommendedName>
        <fullName evidence="2">Lipoprotein</fullName>
    </recommendedName>
</protein>
<evidence type="ECO:0008006" key="2">
    <source>
        <dbReference type="Google" id="ProtNLM"/>
    </source>
</evidence>
<dbReference type="AlphaFoldDB" id="A0A6B2QYX5"/>
<gene>
    <name evidence="1" type="ORF">G3I67_10640</name>
</gene>
<dbReference type="RefSeq" id="WP_163655120.1">
    <property type="nucleotide sequence ID" value="NZ_JAAGRN010000006.1"/>
</dbReference>
<reference evidence="1" key="1">
    <citation type="submission" date="2020-02" db="EMBL/GenBank/DDBJ databases">
        <authorList>
            <person name="Chen W.-M."/>
        </authorList>
    </citation>
    <scope>NUCLEOTIDE SEQUENCE</scope>
    <source>
        <strain evidence="1">NBD-18</strain>
    </source>
</reference>
<dbReference type="EMBL" id="JAAGRN010000006">
    <property type="protein sequence ID" value="NDY83690.1"/>
    <property type="molecule type" value="Genomic_DNA"/>
</dbReference>